<comment type="pathway">
    <text evidence="1 8">Purine metabolism; 7-cyano-7-deazaguanine biosynthesis.</text>
</comment>
<dbReference type="InterPro" id="IPR007115">
    <property type="entry name" value="6-PTP_synth/QueD"/>
</dbReference>
<feature type="binding site" evidence="10">
    <location>
        <position position="38"/>
    </location>
    <ligand>
        <name>Zn(2+)</name>
        <dbReference type="ChEBI" id="CHEBI:29105"/>
    </ligand>
</feature>
<keyword evidence="6 8" id="KW-0456">Lyase</keyword>
<dbReference type="PANTHER" id="PTHR12589:SF7">
    <property type="entry name" value="6-PYRUVOYL TETRAHYDROBIOPTERIN SYNTHASE"/>
    <property type="match status" value="1"/>
</dbReference>
<protein>
    <recommendedName>
        <fullName evidence="3 8">6-carboxy-5,6,7,8-tetrahydropterin synthase</fullName>
        <ecNumber evidence="8">4.-.-.-</ecNumber>
    </recommendedName>
</protein>
<comment type="cofactor">
    <cofactor evidence="8 10">
        <name>Zn(2+)</name>
        <dbReference type="ChEBI" id="CHEBI:29105"/>
    </cofactor>
    <text evidence="8 10">Binds 1 zinc ion per subunit.</text>
</comment>
<dbReference type="AlphaFoldDB" id="A0AAT9FRM3"/>
<feature type="active site" description="Proton acceptor" evidence="9">
    <location>
        <position position="34"/>
    </location>
</feature>
<dbReference type="Pfam" id="PF01242">
    <property type="entry name" value="PTPS"/>
    <property type="match status" value="1"/>
</dbReference>
<accession>A0AAT9FRM3</accession>
<dbReference type="InterPro" id="IPR038418">
    <property type="entry name" value="6-PTP_synth/QueD_sf"/>
</dbReference>
<dbReference type="KEGG" id="osu:NT6N_37210"/>
<feature type="active site" description="Charge relay system" evidence="9">
    <location>
        <position position="78"/>
    </location>
</feature>
<evidence type="ECO:0000256" key="7">
    <source>
        <dbReference type="ARBA" id="ARBA00048807"/>
    </source>
</evidence>
<feature type="active site" description="Charge relay system" evidence="9">
    <location>
        <position position="117"/>
    </location>
</feature>
<dbReference type="GO" id="GO:0046872">
    <property type="term" value="F:metal ion binding"/>
    <property type="evidence" value="ECO:0007669"/>
    <property type="project" value="UniProtKB-KW"/>
</dbReference>
<name>A0AAT9FRM3_9BACT</name>
<evidence type="ECO:0000256" key="8">
    <source>
        <dbReference type="PIRNR" id="PIRNR006113"/>
    </source>
</evidence>
<dbReference type="EMBL" id="AP026866">
    <property type="protein sequence ID" value="BDS08681.1"/>
    <property type="molecule type" value="Genomic_DNA"/>
</dbReference>
<dbReference type="EC" id="4.-.-.-" evidence="8"/>
<evidence type="ECO:0000256" key="10">
    <source>
        <dbReference type="PIRSR" id="PIRSR006113-2"/>
    </source>
</evidence>
<dbReference type="PANTHER" id="PTHR12589">
    <property type="entry name" value="PYRUVOYL TETRAHYDROBIOPTERIN SYNTHASE"/>
    <property type="match status" value="1"/>
</dbReference>
<gene>
    <name evidence="11" type="primary">sscR</name>
    <name evidence="11" type="ORF">NT6N_37210</name>
</gene>
<evidence type="ECO:0000256" key="4">
    <source>
        <dbReference type="ARBA" id="ARBA00022723"/>
    </source>
</evidence>
<evidence type="ECO:0000313" key="11">
    <source>
        <dbReference type="EMBL" id="BDS08681.1"/>
    </source>
</evidence>
<evidence type="ECO:0000256" key="1">
    <source>
        <dbReference type="ARBA" id="ARBA00005061"/>
    </source>
</evidence>
<keyword evidence="5 8" id="KW-0862">Zinc</keyword>
<evidence type="ECO:0000256" key="9">
    <source>
        <dbReference type="PIRSR" id="PIRSR006113-1"/>
    </source>
</evidence>
<dbReference type="SUPFAM" id="SSF55620">
    <property type="entry name" value="Tetrahydrobiopterin biosynthesis enzymes-like"/>
    <property type="match status" value="1"/>
</dbReference>
<feature type="binding site" evidence="10">
    <location>
        <position position="40"/>
    </location>
    <ligand>
        <name>Zn(2+)</name>
        <dbReference type="ChEBI" id="CHEBI:29105"/>
    </ligand>
</feature>
<comment type="similarity">
    <text evidence="2 8">Belongs to the PTPS family. QueD subfamily.</text>
</comment>
<dbReference type="NCBIfam" id="TIGR03367">
    <property type="entry name" value="queuosine_QueD"/>
    <property type="match status" value="1"/>
</dbReference>
<organism evidence="11">
    <name type="scientific">Oceaniferula spumae</name>
    <dbReference type="NCBI Taxonomy" id="2979115"/>
    <lineage>
        <taxon>Bacteria</taxon>
        <taxon>Pseudomonadati</taxon>
        <taxon>Verrucomicrobiota</taxon>
        <taxon>Verrucomicrobiia</taxon>
        <taxon>Verrucomicrobiales</taxon>
        <taxon>Verrucomicrobiaceae</taxon>
        <taxon>Oceaniferula</taxon>
    </lineage>
</organism>
<dbReference type="GO" id="GO:0008616">
    <property type="term" value="P:tRNA queuosine(34) biosynthetic process"/>
    <property type="evidence" value="ECO:0007669"/>
    <property type="project" value="UniProtKB-KW"/>
</dbReference>
<evidence type="ECO:0000256" key="5">
    <source>
        <dbReference type="ARBA" id="ARBA00022833"/>
    </source>
</evidence>
<evidence type="ECO:0000256" key="3">
    <source>
        <dbReference type="ARBA" id="ARBA00018141"/>
    </source>
</evidence>
<sequence length="129" mass="14669">MGSRRFAGMRARLTKDFNFEAAHHLPSLPEGHKCIQMHGHSFKVEISIEGEVDPKIGWIYDHKCISDAMKPLLDQLDHAVLNDVEGLESPTIEVMCAWFWRKLEADLPGLAEITIFETPTARCSFRGEF</sequence>
<keyword evidence="4 8" id="KW-0479">Metal-binding</keyword>
<dbReference type="GO" id="GO:0070497">
    <property type="term" value="F:6-carboxytetrahydropterin synthase activity"/>
    <property type="evidence" value="ECO:0007669"/>
    <property type="project" value="UniProtKB-EC"/>
</dbReference>
<dbReference type="Gene3D" id="3.30.479.10">
    <property type="entry name" value="6-pyruvoyl tetrahydropterin synthase/QueD"/>
    <property type="match status" value="1"/>
</dbReference>
<comment type="catalytic activity">
    <reaction evidence="7 8">
        <text>7,8-dihydroneopterin 3'-triphosphate + H2O = 6-carboxy-5,6,7,8-tetrahydropterin + triphosphate + acetaldehyde + 2 H(+)</text>
        <dbReference type="Rhea" id="RHEA:27966"/>
        <dbReference type="ChEBI" id="CHEBI:15343"/>
        <dbReference type="ChEBI" id="CHEBI:15377"/>
        <dbReference type="ChEBI" id="CHEBI:15378"/>
        <dbReference type="ChEBI" id="CHEBI:18036"/>
        <dbReference type="ChEBI" id="CHEBI:58462"/>
        <dbReference type="ChEBI" id="CHEBI:61032"/>
        <dbReference type="EC" id="4.1.2.50"/>
    </reaction>
</comment>
<reference evidence="11" key="1">
    <citation type="submission" date="2024-07" db="EMBL/GenBank/DDBJ databases">
        <title>Complete genome sequence of Verrucomicrobiaceae bacterium NT6N.</title>
        <authorList>
            <person name="Huang C."/>
            <person name="Takami H."/>
            <person name="Hamasaki K."/>
        </authorList>
    </citation>
    <scope>NUCLEOTIDE SEQUENCE</scope>
    <source>
        <strain evidence="11">NT6N</strain>
    </source>
</reference>
<evidence type="ECO:0000256" key="6">
    <source>
        <dbReference type="ARBA" id="ARBA00023239"/>
    </source>
</evidence>
<keyword evidence="8" id="KW-0671">Queuosine biosynthesis</keyword>
<dbReference type="PIRSF" id="PIRSF006113">
    <property type="entry name" value="PTP_synth"/>
    <property type="match status" value="1"/>
</dbReference>
<feature type="binding site" evidence="10">
    <location>
        <position position="23"/>
    </location>
    <ligand>
        <name>Zn(2+)</name>
        <dbReference type="ChEBI" id="CHEBI:29105"/>
    </ligand>
</feature>
<evidence type="ECO:0000256" key="2">
    <source>
        <dbReference type="ARBA" id="ARBA00008900"/>
    </source>
</evidence>
<proteinExistence type="inferred from homology"/>